<dbReference type="GO" id="GO:0005681">
    <property type="term" value="C:spliceosomal complex"/>
    <property type="evidence" value="ECO:0007669"/>
    <property type="project" value="UniProtKB-KW"/>
</dbReference>
<dbReference type="Gene3D" id="3.30.70.330">
    <property type="match status" value="1"/>
</dbReference>
<keyword evidence="9" id="KW-1185">Reference proteome</keyword>
<dbReference type="InterPro" id="IPR034264">
    <property type="entry name" value="RBM48_RRM"/>
</dbReference>
<reference evidence="8" key="1">
    <citation type="submission" date="2022-12" db="EMBL/GenBank/DDBJ databases">
        <title>Chromosome-level genome assembly of the bean flower thrips Megalurothrips usitatus.</title>
        <authorList>
            <person name="Ma L."/>
            <person name="Liu Q."/>
            <person name="Li H."/>
            <person name="Cai W."/>
        </authorList>
    </citation>
    <scope>NUCLEOTIDE SEQUENCE</scope>
    <source>
        <strain evidence="8">Cailab_2022a</strain>
    </source>
</reference>
<evidence type="ECO:0000313" key="8">
    <source>
        <dbReference type="EMBL" id="KAJ1524926.1"/>
    </source>
</evidence>
<evidence type="ECO:0000256" key="4">
    <source>
        <dbReference type="ARBA" id="ARBA00022728"/>
    </source>
</evidence>
<comment type="caution">
    <text evidence="8">The sequence shown here is derived from an EMBL/GenBank/DDBJ whole genome shotgun (WGS) entry which is preliminary data.</text>
</comment>
<dbReference type="InterPro" id="IPR012677">
    <property type="entry name" value="Nucleotide-bd_a/b_plait_sf"/>
</dbReference>
<keyword evidence="6" id="KW-0508">mRNA splicing</keyword>
<gene>
    <name evidence="8" type="ORF">ONE63_009784</name>
</gene>
<comment type="function">
    <text evidence="7">As a component of the minor spliceosome, involved in the splicing of U12-type introns in pre-mRNAs.</text>
</comment>
<evidence type="ECO:0000256" key="3">
    <source>
        <dbReference type="ARBA" id="ARBA00022664"/>
    </source>
</evidence>
<keyword evidence="5" id="KW-0694">RNA-binding</keyword>
<dbReference type="InterPro" id="IPR039599">
    <property type="entry name" value="RBM48"/>
</dbReference>
<dbReference type="GO" id="GO:0006397">
    <property type="term" value="P:mRNA processing"/>
    <property type="evidence" value="ECO:0007669"/>
    <property type="project" value="UniProtKB-KW"/>
</dbReference>
<keyword evidence="4" id="KW-0747">Spliceosome</keyword>
<accession>A0AAV7XMA8</accession>
<sequence>MESRRREVKKLPHHEQESLCTTRAAYRQGRQLTAVKVYTVNDESQHLIISGVPSLGLQDELRRLCTRFGDIKSLVYVPNYTTEKFVEGYHVQYARIQSARFAKRQIDGRAFFGGSLHVCYAPEMESVSETRNKLLQRRHDIAKRCMHDGTHPGPSTSNSSFSNSCAQVVPGNGAYYVSNPREEICIWNGKETNCDPRLLAPAEELEKVSGEVLCRLLNFQKRILNVSLLQVSSTLYGPQPNSYWKDGGAIKRTSSSMSSKKGLPKKVSTQTRPLLANSLNVTPPITPKPECKQVSRKLVAPILRLVPSQVKGAQKKIVFHPKHR</sequence>
<dbReference type="Proteomes" id="UP001075354">
    <property type="component" value="Chromosome 8"/>
</dbReference>
<dbReference type="PANTHER" id="PTHR20957:SF0">
    <property type="entry name" value="RNA-BINDING PROTEIN 48"/>
    <property type="match status" value="1"/>
</dbReference>
<comment type="similarity">
    <text evidence="1">Belongs to the RBM48 family.</text>
</comment>
<evidence type="ECO:0000256" key="5">
    <source>
        <dbReference type="ARBA" id="ARBA00022884"/>
    </source>
</evidence>
<proteinExistence type="inferred from homology"/>
<dbReference type="EMBL" id="JAPTSV010000008">
    <property type="protein sequence ID" value="KAJ1524926.1"/>
    <property type="molecule type" value="Genomic_DNA"/>
</dbReference>
<dbReference type="AlphaFoldDB" id="A0AAV7XMA8"/>
<dbReference type="GO" id="GO:0005654">
    <property type="term" value="C:nucleoplasm"/>
    <property type="evidence" value="ECO:0007669"/>
    <property type="project" value="TreeGrafter"/>
</dbReference>
<evidence type="ECO:0000313" key="9">
    <source>
        <dbReference type="Proteomes" id="UP001075354"/>
    </source>
</evidence>
<evidence type="ECO:0000256" key="1">
    <source>
        <dbReference type="ARBA" id="ARBA00006938"/>
    </source>
</evidence>
<organism evidence="8 9">
    <name type="scientific">Megalurothrips usitatus</name>
    <name type="common">bean blossom thrips</name>
    <dbReference type="NCBI Taxonomy" id="439358"/>
    <lineage>
        <taxon>Eukaryota</taxon>
        <taxon>Metazoa</taxon>
        <taxon>Ecdysozoa</taxon>
        <taxon>Arthropoda</taxon>
        <taxon>Hexapoda</taxon>
        <taxon>Insecta</taxon>
        <taxon>Pterygota</taxon>
        <taxon>Neoptera</taxon>
        <taxon>Paraneoptera</taxon>
        <taxon>Thysanoptera</taxon>
        <taxon>Terebrantia</taxon>
        <taxon>Thripoidea</taxon>
        <taxon>Thripidae</taxon>
        <taxon>Megalurothrips</taxon>
    </lineage>
</organism>
<dbReference type="SUPFAM" id="SSF54928">
    <property type="entry name" value="RNA-binding domain, RBD"/>
    <property type="match status" value="1"/>
</dbReference>
<name>A0AAV7XMA8_9NEOP</name>
<evidence type="ECO:0000256" key="2">
    <source>
        <dbReference type="ARBA" id="ARBA00015189"/>
    </source>
</evidence>
<dbReference type="InterPro" id="IPR035979">
    <property type="entry name" value="RBD_domain_sf"/>
</dbReference>
<evidence type="ECO:0000256" key="7">
    <source>
        <dbReference type="ARBA" id="ARBA00035004"/>
    </source>
</evidence>
<evidence type="ECO:0000256" key="6">
    <source>
        <dbReference type="ARBA" id="ARBA00023187"/>
    </source>
</evidence>
<protein>
    <recommendedName>
        <fullName evidence="2">RNA-binding protein 48</fullName>
    </recommendedName>
</protein>
<dbReference type="CDD" id="cd12442">
    <property type="entry name" value="RRM_RBM48"/>
    <property type="match status" value="1"/>
</dbReference>
<keyword evidence="3" id="KW-0507">mRNA processing</keyword>
<dbReference type="GO" id="GO:0003723">
    <property type="term" value="F:RNA binding"/>
    <property type="evidence" value="ECO:0007669"/>
    <property type="project" value="UniProtKB-KW"/>
</dbReference>
<dbReference type="GO" id="GO:0008380">
    <property type="term" value="P:RNA splicing"/>
    <property type="evidence" value="ECO:0007669"/>
    <property type="project" value="UniProtKB-KW"/>
</dbReference>
<dbReference type="PANTHER" id="PTHR20957">
    <property type="entry name" value="RNA-BINDING PROTEIN 48"/>
    <property type="match status" value="1"/>
</dbReference>